<feature type="coiled-coil region" evidence="4">
    <location>
        <begin position="142"/>
        <end position="176"/>
    </location>
</feature>
<dbReference type="GO" id="GO:0035082">
    <property type="term" value="P:axoneme assembly"/>
    <property type="evidence" value="ECO:0007669"/>
    <property type="project" value="TreeGrafter"/>
</dbReference>
<dbReference type="InterPro" id="IPR001680">
    <property type="entry name" value="WD40_rpt"/>
</dbReference>
<accession>A0A3Q3WE98</accession>
<keyword evidence="1 3" id="KW-0853">WD repeat</keyword>
<evidence type="ECO:0000256" key="3">
    <source>
        <dbReference type="PROSITE-ProRule" id="PRU00221"/>
    </source>
</evidence>
<dbReference type="SUPFAM" id="SSF50978">
    <property type="entry name" value="WD40 repeat-like"/>
    <property type="match status" value="1"/>
</dbReference>
<dbReference type="InterPro" id="IPR036322">
    <property type="entry name" value="WD40_repeat_dom_sf"/>
</dbReference>
<evidence type="ECO:0000313" key="6">
    <source>
        <dbReference type="Ensembl" id="ENSMMOP00000015461.1"/>
    </source>
</evidence>
<keyword evidence="2" id="KW-0677">Repeat</keyword>
<dbReference type="PROSITE" id="PS00678">
    <property type="entry name" value="WD_REPEATS_1"/>
    <property type="match status" value="2"/>
</dbReference>
<feature type="repeat" description="WD" evidence="3">
    <location>
        <begin position="371"/>
        <end position="412"/>
    </location>
</feature>
<name>A0A3Q3WE98_MOLML</name>
<dbReference type="SMART" id="SM00320">
    <property type="entry name" value="WD40"/>
    <property type="match status" value="7"/>
</dbReference>
<reference evidence="6" key="1">
    <citation type="submission" date="2025-08" db="UniProtKB">
        <authorList>
            <consortium name="Ensembl"/>
        </authorList>
    </citation>
    <scope>IDENTIFICATION</scope>
</reference>
<dbReference type="Ensembl" id="ENSMMOT00000015714.1">
    <property type="protein sequence ID" value="ENSMMOP00000015461.1"/>
    <property type="gene ID" value="ENSMMOG00000011787.1"/>
</dbReference>
<dbReference type="InterPro" id="IPR020472">
    <property type="entry name" value="WD40_PAC1"/>
</dbReference>
<dbReference type="Proteomes" id="UP000261620">
    <property type="component" value="Unplaced"/>
</dbReference>
<reference evidence="6" key="2">
    <citation type="submission" date="2025-09" db="UniProtKB">
        <authorList>
            <consortium name="Ensembl"/>
        </authorList>
    </citation>
    <scope>IDENTIFICATION</scope>
</reference>
<dbReference type="PANTHER" id="PTHR14604:SF3">
    <property type="entry name" value="SPERM-ASSOCIATED ANTIGEN 16 PROTEIN"/>
    <property type="match status" value="1"/>
</dbReference>
<feature type="repeat" description="WD" evidence="3">
    <location>
        <begin position="329"/>
        <end position="370"/>
    </location>
</feature>
<dbReference type="PROSITE" id="PS50082">
    <property type="entry name" value="WD_REPEATS_2"/>
    <property type="match status" value="5"/>
</dbReference>
<dbReference type="GO" id="GO:1990716">
    <property type="term" value="C:axonemal central apparatus"/>
    <property type="evidence" value="ECO:0007669"/>
    <property type="project" value="TreeGrafter"/>
</dbReference>
<dbReference type="Gene3D" id="2.130.10.10">
    <property type="entry name" value="YVTN repeat-like/Quinoprotein amine dehydrogenase"/>
    <property type="match status" value="3"/>
</dbReference>
<feature type="repeat" description="WD" evidence="3">
    <location>
        <begin position="497"/>
        <end position="538"/>
    </location>
</feature>
<evidence type="ECO:0000256" key="4">
    <source>
        <dbReference type="SAM" id="Coils"/>
    </source>
</evidence>
<organism evidence="6 7">
    <name type="scientific">Mola mola</name>
    <name type="common">Ocean sunfish</name>
    <name type="synonym">Tetraodon mola</name>
    <dbReference type="NCBI Taxonomy" id="94237"/>
    <lineage>
        <taxon>Eukaryota</taxon>
        <taxon>Metazoa</taxon>
        <taxon>Chordata</taxon>
        <taxon>Craniata</taxon>
        <taxon>Vertebrata</taxon>
        <taxon>Euteleostomi</taxon>
        <taxon>Actinopterygii</taxon>
        <taxon>Neopterygii</taxon>
        <taxon>Teleostei</taxon>
        <taxon>Neoteleostei</taxon>
        <taxon>Acanthomorphata</taxon>
        <taxon>Eupercaria</taxon>
        <taxon>Tetraodontiformes</taxon>
        <taxon>Molidae</taxon>
        <taxon>Mola</taxon>
    </lineage>
</organism>
<feature type="repeat" description="WD" evidence="3">
    <location>
        <begin position="287"/>
        <end position="328"/>
    </location>
</feature>
<dbReference type="InterPro" id="IPR019775">
    <property type="entry name" value="WD40_repeat_CS"/>
</dbReference>
<dbReference type="PRINTS" id="PR00320">
    <property type="entry name" value="GPROTEINBRPT"/>
</dbReference>
<evidence type="ECO:0000313" key="7">
    <source>
        <dbReference type="Proteomes" id="UP000261620"/>
    </source>
</evidence>
<sequence length="539" mass="60264">MSARQKKGTGIENKVFSEKKERSVEGNDLENAIRGATSSTDSRRKPGLLKQQIIPKIPEAVDDFLRNFLLRAGLKRTLKSFEAEWYSSAQKLLAESLRMAATGVFFLPDALTHRKLLQRELEKVFGEKDLLIQEVLVAGESLVRMQRERDFHQLQYQRVTKEKKGLIKDIKQLKKHLESYEPALKQLDDKYQENLMQKMLISLKKDKIQNKAEAKPNQEKYQIKKDRGLLLFSETLKSLTSLSLSCSIRAHRLPITCIDLHPCELILASASDDCSWKLWVCELVMTGEGHSEWLSSCSFHPNGMHLATTSGDTTVQLWDLSCGSCVLTLSCHNQPTWDCSFHSCGHFLASCSADRTTKLWDLNNGCCRLTMFRHTASVNSVCFVPFSNLLLTASTDKTLVMWDARLGVCATTLKGHQHPCNHATISLAGNTMASCDSHGIINLWDIRKTVFPIATIDAGPMAANHLAFSPSGKRLAVASSDSLLRVVAVDSCKVSSLSVHRQDLQSVSFDHKGETLVSAGSDGVINVWSLYEFETLFNE</sequence>
<dbReference type="InterPro" id="IPR050995">
    <property type="entry name" value="WD-F-box_domain-protein"/>
</dbReference>
<dbReference type="Pfam" id="PF00400">
    <property type="entry name" value="WD40"/>
    <property type="match status" value="7"/>
</dbReference>
<feature type="region of interest" description="Disordered" evidence="5">
    <location>
        <begin position="1"/>
        <end position="44"/>
    </location>
</feature>
<feature type="repeat" description="WD" evidence="3">
    <location>
        <begin position="248"/>
        <end position="279"/>
    </location>
</feature>
<protein>
    <submittedName>
        <fullName evidence="6">Uncharacterized protein</fullName>
    </submittedName>
</protein>
<dbReference type="STRING" id="94237.ENSMMOP00000015461"/>
<evidence type="ECO:0000256" key="5">
    <source>
        <dbReference type="SAM" id="MobiDB-lite"/>
    </source>
</evidence>
<dbReference type="PROSITE" id="PS50294">
    <property type="entry name" value="WD_REPEATS_REGION"/>
    <property type="match status" value="4"/>
</dbReference>
<feature type="compositionally biased region" description="Basic and acidic residues" evidence="5">
    <location>
        <begin position="15"/>
        <end position="25"/>
    </location>
</feature>
<dbReference type="OMA" id="VSDDETW"/>
<evidence type="ECO:0000256" key="2">
    <source>
        <dbReference type="ARBA" id="ARBA00022737"/>
    </source>
</evidence>
<proteinExistence type="predicted"/>
<dbReference type="PANTHER" id="PTHR14604">
    <property type="entry name" value="WD40 REPEAT PF20"/>
    <property type="match status" value="1"/>
</dbReference>
<dbReference type="InterPro" id="IPR015943">
    <property type="entry name" value="WD40/YVTN_repeat-like_dom_sf"/>
</dbReference>
<keyword evidence="4" id="KW-0175">Coiled coil</keyword>
<dbReference type="AlphaFoldDB" id="A0A3Q3WE98"/>
<dbReference type="CDD" id="cd00200">
    <property type="entry name" value="WD40"/>
    <property type="match status" value="1"/>
</dbReference>
<keyword evidence="7" id="KW-1185">Reference proteome</keyword>
<evidence type="ECO:0000256" key="1">
    <source>
        <dbReference type="ARBA" id="ARBA00022574"/>
    </source>
</evidence>